<dbReference type="RefSeq" id="WP_172584269.1">
    <property type="nucleotide sequence ID" value="NZ_BLAM01000054.1"/>
</dbReference>
<proteinExistence type="predicted"/>
<evidence type="ECO:0000313" key="1">
    <source>
        <dbReference type="EMBL" id="GET05431.1"/>
    </source>
</evidence>
<dbReference type="EMBL" id="BLAM01000054">
    <property type="protein sequence ID" value="GET05431.1"/>
    <property type="molecule type" value="Genomic_DNA"/>
</dbReference>
<dbReference type="Proteomes" id="UP000494265">
    <property type="component" value="Unassembled WGS sequence"/>
</dbReference>
<gene>
    <name evidence="1" type="ORF">SY212_04610</name>
</gene>
<sequence>MVQPIINTVSNFDATEDHTFKYTYLGFESTVTTEMSIREDKPNSTAVYDGTWDSFDKIHVLQKNTLSNGHSYLAKLRVKIDDSHWSEWSAETTFMCFDKPHFTWEQIGDSKFIYTNQAKFSVIYTQAQSEPVEKYQFTLLDERHNTVNEYPVRVPDPLTPFRFTEDIGNLKKGKLYYLKCKVITKHDMIYETMEEFIPQYIVPTLSSIVQPKMIAEDGQVSILMLLKQILGTPAKPYVPNRATDSDYQYSYWKNDLVIIPKDNPLMFTRLGMAKASDFVAKVWCQNVGNGLMLDWMTRTDEKNPNGLGPKISFYKHNDYITAEKTFGKIKSRTRSNIISGLGRQPFYLYIKVQEYRIEMYIEKIPQK</sequence>
<accession>A0A6F9XJI9</accession>
<reference evidence="1" key="1">
    <citation type="submission" date="2019-10" db="EMBL/GenBank/DDBJ databases">
        <title>Lactobacillus agilis SY212 Whole Genome Sequencing Project.</title>
        <authorList>
            <person name="Suzuki S."/>
            <person name="Endo A."/>
            <person name="Maeno S."/>
            <person name="Shiwa Y."/>
            <person name="Matsutani M."/>
            <person name="Kajikawa A."/>
        </authorList>
    </citation>
    <scope>NUCLEOTIDE SEQUENCE</scope>
    <source>
        <strain evidence="1">SY212</strain>
    </source>
</reference>
<protein>
    <submittedName>
        <fullName evidence="1">Uncharacterized protein</fullName>
    </submittedName>
</protein>
<organism evidence="1">
    <name type="scientific">Ligilactobacillus agilis</name>
    <dbReference type="NCBI Taxonomy" id="1601"/>
    <lineage>
        <taxon>Bacteria</taxon>
        <taxon>Bacillati</taxon>
        <taxon>Bacillota</taxon>
        <taxon>Bacilli</taxon>
        <taxon>Lactobacillales</taxon>
        <taxon>Lactobacillaceae</taxon>
        <taxon>Ligilactobacillus</taxon>
    </lineage>
</organism>
<comment type="caution">
    <text evidence="1">The sequence shown here is derived from an EMBL/GenBank/DDBJ whole genome shotgun (WGS) entry which is preliminary data.</text>
</comment>
<dbReference type="AlphaFoldDB" id="A0A6F9XJI9"/>
<name>A0A6F9XJI9_9LACO</name>